<feature type="compositionally biased region" description="Low complexity" evidence="1">
    <location>
        <begin position="33"/>
        <end position="50"/>
    </location>
</feature>
<dbReference type="SUPFAM" id="SSF52777">
    <property type="entry name" value="CoA-dependent acyltransferases"/>
    <property type="match status" value="2"/>
</dbReference>
<dbReference type="CDD" id="cd19531">
    <property type="entry name" value="LCL_NRPS-like"/>
    <property type="match status" value="1"/>
</dbReference>
<feature type="domain" description="Condensation" evidence="2">
    <location>
        <begin position="76"/>
        <end position="497"/>
    </location>
</feature>
<dbReference type="PANTHER" id="PTHR45398:SF1">
    <property type="entry name" value="ENZYME, PUTATIVE (JCVI)-RELATED"/>
    <property type="match status" value="1"/>
</dbReference>
<dbReference type="Proteomes" id="UP001500831">
    <property type="component" value="Unassembled WGS sequence"/>
</dbReference>
<dbReference type="Gene3D" id="3.30.559.30">
    <property type="entry name" value="Nonribosomal peptide synthetase, condensation domain"/>
    <property type="match status" value="1"/>
</dbReference>
<proteinExistence type="predicted"/>
<dbReference type="InterPro" id="IPR001242">
    <property type="entry name" value="Condensation_dom"/>
</dbReference>
<comment type="caution">
    <text evidence="3">The sequence shown here is derived from an EMBL/GenBank/DDBJ whole genome shotgun (WGS) entry which is preliminary data.</text>
</comment>
<evidence type="ECO:0000313" key="4">
    <source>
        <dbReference type="Proteomes" id="UP001500831"/>
    </source>
</evidence>
<organism evidence="3 4">
    <name type="scientific">Streptosporangium fragile</name>
    <dbReference type="NCBI Taxonomy" id="46186"/>
    <lineage>
        <taxon>Bacteria</taxon>
        <taxon>Bacillati</taxon>
        <taxon>Actinomycetota</taxon>
        <taxon>Actinomycetes</taxon>
        <taxon>Streptosporangiales</taxon>
        <taxon>Streptosporangiaceae</taxon>
        <taxon>Streptosporangium</taxon>
    </lineage>
</organism>
<dbReference type="RefSeq" id="WP_344979204.1">
    <property type="nucleotide sequence ID" value="NZ_BAAAVI010000061.1"/>
</dbReference>
<evidence type="ECO:0000256" key="1">
    <source>
        <dbReference type="SAM" id="MobiDB-lite"/>
    </source>
</evidence>
<gene>
    <name evidence="3" type="ORF">GCM10010517_63310</name>
</gene>
<dbReference type="PANTHER" id="PTHR45398">
    <property type="match status" value="1"/>
</dbReference>
<dbReference type="Gene3D" id="3.30.559.10">
    <property type="entry name" value="Chloramphenicol acetyltransferase-like domain"/>
    <property type="match status" value="1"/>
</dbReference>
<name>A0ABN3W693_9ACTN</name>
<reference evidence="3 4" key="1">
    <citation type="journal article" date="2019" name="Int. J. Syst. Evol. Microbiol.">
        <title>The Global Catalogue of Microorganisms (GCM) 10K type strain sequencing project: providing services to taxonomists for standard genome sequencing and annotation.</title>
        <authorList>
            <consortium name="The Broad Institute Genomics Platform"/>
            <consortium name="The Broad Institute Genome Sequencing Center for Infectious Disease"/>
            <person name="Wu L."/>
            <person name="Ma J."/>
        </authorList>
    </citation>
    <scope>NUCLEOTIDE SEQUENCE [LARGE SCALE GENOMIC DNA]</scope>
    <source>
        <strain evidence="3 4">JCM 6242</strain>
    </source>
</reference>
<keyword evidence="4" id="KW-1185">Reference proteome</keyword>
<dbReference type="Pfam" id="PF00668">
    <property type="entry name" value="Condensation"/>
    <property type="match status" value="1"/>
</dbReference>
<protein>
    <recommendedName>
        <fullName evidence="2">Condensation domain-containing protein</fullName>
    </recommendedName>
</protein>
<dbReference type="EMBL" id="BAAAVI010000061">
    <property type="protein sequence ID" value="GAA2898232.1"/>
    <property type="molecule type" value="Genomic_DNA"/>
</dbReference>
<feature type="compositionally biased region" description="Basic and acidic residues" evidence="1">
    <location>
        <begin position="14"/>
        <end position="25"/>
    </location>
</feature>
<sequence>MTAHGSADHSTAASERHGAGTERRRASQARLDSLSPAKRALLAKRLAGRSAETDDPTGLAATAEGLPTASGRRNGPLSFAEERFWMAYMFEDRSPAYHVPLTLRLKGALDVPVLAEALRTVVARHGILRTRYPVGPEGEPTAVVDEPGPFDLPVVDRAGQDPQALIDRVSAEPFDLETGPLIRPLLLRAADDEHYLHVTLHHIVTDAWSIGILLHELTTAYNAGRRGVRPSLPELTVQYRDHALWQRAQAERFARQTEYWRRALRGAPRELGLPTDRPRPRQRQAQAPGRHFTVTFPKDAALGLAQRTGTTLFMVLLTAYSAVLGRAAGREDVVVGTPVAGRGNSAVEPLIGCFINTLAMRTDLSGDPTFGELLARVREWTLRAYDNQDVPFQHVAEQVAERGDGRTSLFQVWLALQNVPDAPLEMAGLAVEELADAVEATKFDVTFHVIESGDHLGLRAEYDTWLFEEDTVRGFADEFTTLITAAAADPARRLSELAGARVRT</sequence>
<dbReference type="InterPro" id="IPR023213">
    <property type="entry name" value="CAT-like_dom_sf"/>
</dbReference>
<feature type="region of interest" description="Disordered" evidence="1">
    <location>
        <begin position="1"/>
        <end position="74"/>
    </location>
</feature>
<accession>A0ABN3W693</accession>
<evidence type="ECO:0000313" key="3">
    <source>
        <dbReference type="EMBL" id="GAA2898232.1"/>
    </source>
</evidence>
<evidence type="ECO:0000259" key="2">
    <source>
        <dbReference type="Pfam" id="PF00668"/>
    </source>
</evidence>